<dbReference type="GO" id="GO:0045892">
    <property type="term" value="P:negative regulation of DNA-templated transcription"/>
    <property type="evidence" value="ECO:0007669"/>
    <property type="project" value="InterPro"/>
</dbReference>
<keyword evidence="5" id="KW-0805">Transcription regulation</keyword>
<evidence type="ECO:0000256" key="7">
    <source>
        <dbReference type="ARBA" id="ARBA00024739"/>
    </source>
</evidence>
<evidence type="ECO:0000256" key="4">
    <source>
        <dbReference type="ARBA" id="ARBA00022795"/>
    </source>
</evidence>
<evidence type="ECO:0000256" key="8">
    <source>
        <dbReference type="ARBA" id="ARBA00030117"/>
    </source>
</evidence>
<keyword evidence="12" id="KW-1185">Reference proteome</keyword>
<organism evidence="11 12">
    <name type="scientific">Paludibacterium purpuratum</name>
    <dbReference type="NCBI Taxonomy" id="1144873"/>
    <lineage>
        <taxon>Bacteria</taxon>
        <taxon>Pseudomonadati</taxon>
        <taxon>Pseudomonadota</taxon>
        <taxon>Betaproteobacteria</taxon>
        <taxon>Neisseriales</taxon>
        <taxon>Chromobacteriaceae</taxon>
        <taxon>Paludibacterium</taxon>
    </lineage>
</organism>
<keyword evidence="3" id="KW-0678">Repressor</keyword>
<accession>A0A4R7B9G1</accession>
<comment type="function">
    <text evidence="7">Responsible for the coupling of flagellin expression to flagellar assembly by preventing expression of the flagellin genes when a component of the middle class of proteins is defective. It negatively regulates flagellar genes by inhibiting the activity of FliA by directly binding to FliA.</text>
</comment>
<dbReference type="AlphaFoldDB" id="A0A4R7B9G1"/>
<comment type="caution">
    <text evidence="11">The sequence shown here is derived from an EMBL/GenBank/DDBJ whole genome shotgun (WGS) entry which is preliminary data.</text>
</comment>
<dbReference type="SUPFAM" id="SSF101498">
    <property type="entry name" value="Anti-sigma factor FlgM"/>
    <property type="match status" value="1"/>
</dbReference>
<dbReference type="InterPro" id="IPR031316">
    <property type="entry name" value="FlgM_C"/>
</dbReference>
<gene>
    <name evidence="11" type="ORF">DFP86_103111</name>
</gene>
<dbReference type="EMBL" id="SNZP01000003">
    <property type="protein sequence ID" value="TDR81458.1"/>
    <property type="molecule type" value="Genomic_DNA"/>
</dbReference>
<dbReference type="NCBIfam" id="TIGR03824">
    <property type="entry name" value="FlgM_jcvi"/>
    <property type="match status" value="1"/>
</dbReference>
<feature type="compositionally biased region" description="Polar residues" evidence="9">
    <location>
        <begin position="27"/>
        <end position="37"/>
    </location>
</feature>
<comment type="similarity">
    <text evidence="1">Belongs to the FlgM family.</text>
</comment>
<proteinExistence type="inferred from homology"/>
<evidence type="ECO:0000256" key="3">
    <source>
        <dbReference type="ARBA" id="ARBA00022491"/>
    </source>
</evidence>
<feature type="compositionally biased region" description="Polar residues" evidence="9">
    <location>
        <begin position="1"/>
        <end position="18"/>
    </location>
</feature>
<evidence type="ECO:0000256" key="6">
    <source>
        <dbReference type="ARBA" id="ARBA00023163"/>
    </source>
</evidence>
<feature type="domain" description="Anti-sigma-28 factor FlgM C-terminal" evidence="10">
    <location>
        <begin position="37"/>
        <end position="89"/>
    </location>
</feature>
<keyword evidence="4" id="KW-1005">Bacterial flagellum biogenesis</keyword>
<dbReference type="Proteomes" id="UP000295611">
    <property type="component" value="Unassembled WGS sequence"/>
</dbReference>
<dbReference type="InterPro" id="IPR007412">
    <property type="entry name" value="FlgM"/>
</dbReference>
<evidence type="ECO:0000256" key="5">
    <source>
        <dbReference type="ARBA" id="ARBA00023015"/>
    </source>
</evidence>
<dbReference type="GO" id="GO:0044781">
    <property type="term" value="P:bacterial-type flagellum organization"/>
    <property type="evidence" value="ECO:0007669"/>
    <property type="project" value="UniProtKB-KW"/>
</dbReference>
<protein>
    <recommendedName>
        <fullName evidence="2">Negative regulator of flagellin synthesis</fullName>
    </recommendedName>
    <alternativeName>
        <fullName evidence="8">Anti-sigma-28 factor</fullName>
    </alternativeName>
</protein>
<sequence>MKIDQSGNIQNLYPTQGKSAKRKNDTESTGGNAPSSQVAINPLASQINAVSQDMAAEPSFDVSKVEAIKSAIASGSFQINPENIADGLIASTKQLLAG</sequence>
<evidence type="ECO:0000256" key="2">
    <source>
        <dbReference type="ARBA" id="ARBA00017823"/>
    </source>
</evidence>
<dbReference type="OrthoDB" id="9181369at2"/>
<evidence type="ECO:0000313" key="11">
    <source>
        <dbReference type="EMBL" id="TDR81458.1"/>
    </source>
</evidence>
<evidence type="ECO:0000313" key="12">
    <source>
        <dbReference type="Proteomes" id="UP000295611"/>
    </source>
</evidence>
<keyword evidence="6" id="KW-0804">Transcription</keyword>
<evidence type="ECO:0000256" key="9">
    <source>
        <dbReference type="SAM" id="MobiDB-lite"/>
    </source>
</evidence>
<name>A0A4R7B9G1_9NEIS</name>
<dbReference type="Pfam" id="PF04316">
    <property type="entry name" value="FlgM"/>
    <property type="match status" value="1"/>
</dbReference>
<evidence type="ECO:0000259" key="10">
    <source>
        <dbReference type="Pfam" id="PF04316"/>
    </source>
</evidence>
<feature type="region of interest" description="Disordered" evidence="9">
    <location>
        <begin position="1"/>
        <end position="37"/>
    </location>
</feature>
<dbReference type="InterPro" id="IPR035890">
    <property type="entry name" value="Anti-sigma-28_factor_FlgM_sf"/>
</dbReference>
<evidence type="ECO:0000256" key="1">
    <source>
        <dbReference type="ARBA" id="ARBA00005322"/>
    </source>
</evidence>
<dbReference type="RefSeq" id="WP_133678831.1">
    <property type="nucleotide sequence ID" value="NZ_SNZP01000003.1"/>
</dbReference>
<reference evidence="11 12" key="1">
    <citation type="submission" date="2019-03" db="EMBL/GenBank/DDBJ databases">
        <title>Genomic Encyclopedia of Type Strains, Phase III (KMG-III): the genomes of soil and plant-associated and newly described type strains.</title>
        <authorList>
            <person name="Whitman W."/>
        </authorList>
    </citation>
    <scope>NUCLEOTIDE SEQUENCE [LARGE SCALE GENOMIC DNA]</scope>
    <source>
        <strain evidence="11 12">CECT 8976</strain>
    </source>
</reference>